<sequence>MTKVLVDTPPNDIITDSAPVSKGSIAVKVGEDKPVPFSGMNSYDRAEVSVKLLEITNDECPFEAYCDFIAGVSTIKVQFTSNHIFSEVQQMSKVHDLKLGDQVTYDGITFKVTGIDKQKETAIFTYNTQTKR</sequence>
<organism evidence="1 2">
    <name type="scientific">Candidatus Dojkabacteria bacterium</name>
    <dbReference type="NCBI Taxonomy" id="2099670"/>
    <lineage>
        <taxon>Bacteria</taxon>
        <taxon>Candidatus Dojkabacteria</taxon>
    </lineage>
</organism>
<accession>A0A955L3V9</accession>
<dbReference type="AlphaFoldDB" id="A0A955L3V9"/>
<comment type="caution">
    <text evidence="1">The sequence shown here is derived from an EMBL/GenBank/DDBJ whole genome shotgun (WGS) entry which is preliminary data.</text>
</comment>
<name>A0A955L3V9_9BACT</name>
<reference evidence="1" key="1">
    <citation type="submission" date="2020-04" db="EMBL/GenBank/DDBJ databases">
        <authorList>
            <person name="Zhang T."/>
        </authorList>
    </citation>
    <scope>NUCLEOTIDE SEQUENCE</scope>
    <source>
        <strain evidence="1">HKST-UBA10</strain>
    </source>
</reference>
<evidence type="ECO:0000313" key="2">
    <source>
        <dbReference type="Proteomes" id="UP000782843"/>
    </source>
</evidence>
<reference evidence="1" key="2">
    <citation type="journal article" date="2021" name="Microbiome">
        <title>Successional dynamics and alternative stable states in a saline activated sludge microbial community over 9 years.</title>
        <authorList>
            <person name="Wang Y."/>
            <person name="Ye J."/>
            <person name="Ju F."/>
            <person name="Liu L."/>
            <person name="Boyd J.A."/>
            <person name="Deng Y."/>
            <person name="Parks D.H."/>
            <person name="Jiang X."/>
            <person name="Yin X."/>
            <person name="Woodcroft B.J."/>
            <person name="Tyson G.W."/>
            <person name="Hugenholtz P."/>
            <person name="Polz M.F."/>
            <person name="Zhang T."/>
        </authorList>
    </citation>
    <scope>NUCLEOTIDE SEQUENCE</scope>
    <source>
        <strain evidence="1">HKST-UBA10</strain>
    </source>
</reference>
<protein>
    <submittedName>
        <fullName evidence="1">Uncharacterized protein</fullName>
    </submittedName>
</protein>
<proteinExistence type="predicted"/>
<evidence type="ECO:0000313" key="1">
    <source>
        <dbReference type="EMBL" id="MCA9382461.1"/>
    </source>
</evidence>
<dbReference type="Proteomes" id="UP000782843">
    <property type="component" value="Unassembled WGS sequence"/>
</dbReference>
<gene>
    <name evidence="1" type="ORF">KC660_03585</name>
</gene>
<dbReference type="EMBL" id="JAGQLG010000141">
    <property type="protein sequence ID" value="MCA9382461.1"/>
    <property type="molecule type" value="Genomic_DNA"/>
</dbReference>